<gene>
    <name evidence="2" type="ORF">ACFOPX_07465</name>
</gene>
<dbReference type="Proteomes" id="UP001595783">
    <property type="component" value="Unassembled WGS sequence"/>
</dbReference>
<dbReference type="RefSeq" id="WP_382262779.1">
    <property type="nucleotide sequence ID" value="NZ_JBHRZO010000049.1"/>
</dbReference>
<dbReference type="PANTHER" id="PTHR13748:SF62">
    <property type="entry name" value="COBW DOMAIN-CONTAINING PROTEIN"/>
    <property type="match status" value="1"/>
</dbReference>
<accession>A0ABV7ZJ89</accession>
<sequence>MAKIPVSILTGFLGSGKTTLLAQILECHANCAIAVVVNECGQVGLDTQTLAHLHYVPEKMRLLEGGCACCVQRQDLIETLKELILADRLDHVLIETSGIANPAPILFSLLHDVFLSQHFTPHNLISCLDGVHGLVHLRENIEAQNQIVASNVVVITKTDLQDSFAPLAALVASTNPTATIYNKAHMDIACLLQERPPNPIPPPPLATHTNALKPCVWSLKSA</sequence>
<dbReference type="InterPro" id="IPR003495">
    <property type="entry name" value="CobW/HypB/UreG_nucleotide-bd"/>
</dbReference>
<dbReference type="InterPro" id="IPR027417">
    <property type="entry name" value="P-loop_NTPase"/>
</dbReference>
<organism evidence="2 3">
    <name type="scientific">Helicobacter baculiformis</name>
    <dbReference type="NCBI Taxonomy" id="427351"/>
    <lineage>
        <taxon>Bacteria</taxon>
        <taxon>Pseudomonadati</taxon>
        <taxon>Campylobacterota</taxon>
        <taxon>Epsilonproteobacteria</taxon>
        <taxon>Campylobacterales</taxon>
        <taxon>Helicobacteraceae</taxon>
        <taxon>Helicobacter</taxon>
    </lineage>
</organism>
<protein>
    <submittedName>
        <fullName evidence="2">CobW family GTP-binding protein</fullName>
    </submittedName>
</protein>
<dbReference type="Pfam" id="PF02492">
    <property type="entry name" value="cobW"/>
    <property type="match status" value="1"/>
</dbReference>
<comment type="caution">
    <text evidence="2">The sequence shown here is derived from an EMBL/GenBank/DDBJ whole genome shotgun (WGS) entry which is preliminary data.</text>
</comment>
<dbReference type="EMBL" id="JBHRZO010000049">
    <property type="protein sequence ID" value="MFC3848349.1"/>
    <property type="molecule type" value="Genomic_DNA"/>
</dbReference>
<evidence type="ECO:0000313" key="3">
    <source>
        <dbReference type="Proteomes" id="UP001595783"/>
    </source>
</evidence>
<dbReference type="CDD" id="cd03112">
    <property type="entry name" value="CobW-like"/>
    <property type="match status" value="1"/>
</dbReference>
<dbReference type="SUPFAM" id="SSF52540">
    <property type="entry name" value="P-loop containing nucleoside triphosphate hydrolases"/>
    <property type="match status" value="1"/>
</dbReference>
<dbReference type="PANTHER" id="PTHR13748">
    <property type="entry name" value="COBW-RELATED"/>
    <property type="match status" value="1"/>
</dbReference>
<reference evidence="3" key="1">
    <citation type="journal article" date="2019" name="Int. J. Syst. Evol. Microbiol.">
        <title>The Global Catalogue of Microorganisms (GCM) 10K type strain sequencing project: providing services to taxonomists for standard genome sequencing and annotation.</title>
        <authorList>
            <consortium name="The Broad Institute Genomics Platform"/>
            <consortium name="The Broad Institute Genome Sequencing Center for Infectious Disease"/>
            <person name="Wu L."/>
            <person name="Ma J."/>
        </authorList>
    </citation>
    <scope>NUCLEOTIDE SEQUENCE [LARGE SCALE GENOMIC DNA]</scope>
    <source>
        <strain evidence="3">CCUG 53816</strain>
    </source>
</reference>
<keyword evidence="3" id="KW-1185">Reference proteome</keyword>
<feature type="domain" description="CobW/HypB/UreG nucleotide-binding" evidence="1">
    <location>
        <begin position="5"/>
        <end position="177"/>
    </location>
</feature>
<proteinExistence type="predicted"/>
<dbReference type="InterPro" id="IPR051316">
    <property type="entry name" value="Zinc-reg_GTPase_activator"/>
</dbReference>
<evidence type="ECO:0000313" key="2">
    <source>
        <dbReference type="EMBL" id="MFC3848349.1"/>
    </source>
</evidence>
<name>A0ABV7ZJ89_9HELI</name>
<evidence type="ECO:0000259" key="1">
    <source>
        <dbReference type="Pfam" id="PF02492"/>
    </source>
</evidence>
<dbReference type="Gene3D" id="3.40.50.300">
    <property type="entry name" value="P-loop containing nucleotide triphosphate hydrolases"/>
    <property type="match status" value="1"/>
</dbReference>